<reference evidence="1" key="1">
    <citation type="submission" date="2023-04" db="EMBL/GenBank/DDBJ databases">
        <title>Candida boidinii NBRC 1967.</title>
        <authorList>
            <person name="Ichikawa N."/>
            <person name="Sato H."/>
            <person name="Tonouchi N."/>
        </authorList>
    </citation>
    <scope>NUCLEOTIDE SEQUENCE</scope>
    <source>
        <strain evidence="1">NBRC 1967</strain>
    </source>
</reference>
<evidence type="ECO:0000313" key="2">
    <source>
        <dbReference type="Proteomes" id="UP001165101"/>
    </source>
</evidence>
<proteinExistence type="predicted"/>
<protein>
    <submittedName>
        <fullName evidence="1">Unnamed protein product</fullName>
    </submittedName>
</protein>
<comment type="caution">
    <text evidence="1">The sequence shown here is derived from an EMBL/GenBank/DDBJ whole genome shotgun (WGS) entry which is preliminary data.</text>
</comment>
<dbReference type="EMBL" id="BSXV01003526">
    <property type="protein sequence ID" value="GME98529.1"/>
    <property type="molecule type" value="Genomic_DNA"/>
</dbReference>
<gene>
    <name evidence="1" type="ORF">Cboi01_000497300</name>
</gene>
<accession>A0ACB5U0B0</accession>
<sequence>MHNIDHPNRSIAKGIMNKLNQITNNIVTYWNSENDKRIRLPNGSSADGASIGGVNGATGGTYNSNNSNSGIANGGNETSSNPVSSIGAIIQEGKKVMLGAANNHLQIGRYRDGYDDIDVMSMRTTNRNYNDDSGDEEGADTSMGAAFHYGSDGIPTESLFKDSNVNNNHGATFDSSEVSSQRSQQSQTAKQDNASNYTDNSFIFGSNSVDDDATVVSDNYIDRLDLLQERDSKSDTDDV</sequence>
<evidence type="ECO:0000313" key="1">
    <source>
        <dbReference type="EMBL" id="GME98529.1"/>
    </source>
</evidence>
<organism evidence="1 2">
    <name type="scientific">Candida boidinii</name>
    <name type="common">Yeast</name>
    <dbReference type="NCBI Taxonomy" id="5477"/>
    <lineage>
        <taxon>Eukaryota</taxon>
        <taxon>Fungi</taxon>
        <taxon>Dikarya</taxon>
        <taxon>Ascomycota</taxon>
        <taxon>Saccharomycotina</taxon>
        <taxon>Pichiomycetes</taxon>
        <taxon>Pichiales</taxon>
        <taxon>Pichiaceae</taxon>
        <taxon>Ogataea</taxon>
        <taxon>Ogataea/Candida clade</taxon>
    </lineage>
</organism>
<name>A0ACB5U0B0_CANBO</name>
<keyword evidence="2" id="KW-1185">Reference proteome</keyword>
<dbReference type="Proteomes" id="UP001165101">
    <property type="component" value="Unassembled WGS sequence"/>
</dbReference>